<comment type="caution">
    <text evidence="3">The sequence shown here is derived from an EMBL/GenBank/DDBJ whole genome shotgun (WGS) entry which is preliminary data.</text>
</comment>
<dbReference type="InterPro" id="IPR002035">
    <property type="entry name" value="VWF_A"/>
</dbReference>
<dbReference type="Proteomes" id="UP000297853">
    <property type="component" value="Unassembled WGS sequence"/>
</dbReference>
<dbReference type="PANTHER" id="PTHR39338">
    <property type="entry name" value="BLL5662 PROTEIN-RELATED"/>
    <property type="match status" value="1"/>
</dbReference>
<dbReference type="PIRSF" id="PIRSF010256">
    <property type="entry name" value="CoxE_vWa"/>
    <property type="match status" value="1"/>
</dbReference>
<evidence type="ECO:0000313" key="4">
    <source>
        <dbReference type="Proteomes" id="UP000297853"/>
    </source>
</evidence>
<accession>A0ABY2J554</accession>
<dbReference type="SUPFAM" id="SSF53300">
    <property type="entry name" value="vWA-like"/>
    <property type="match status" value="1"/>
</dbReference>
<feature type="region of interest" description="Disordered" evidence="1">
    <location>
        <begin position="96"/>
        <end position="148"/>
    </location>
</feature>
<sequence>MADLASPGLVDRSGAGRTSVEAAALAVGFSAALRRAGVPSSPDRAARLAEALRLVPPHARDPLYWTCRVVLVSSREQVPVFDAVFDAVFAGTLDPADFRGDQNAPPSIGAEPRTRPTASDNRPAVAAEPVLLPQPPALTPGGDGSIDPDAPERDTILVTAAAEERLHQKSFADLAPDEVARMRQLVRRIALATPERVSRRTRKTIWSAPRLDLRRTARAAQHTGGEPVRLVYRRRRTRLRRLILLCDVSGSMEPYTRVFLSLLQGAVAAAEAEAFIFSTGLTRLTRQLAVRDPDQALARAAASTQDWAGGTRLAESIRHFTDTWGRRGLARGAVIVIISDGWALDDPDSVRTQMARLRRLAYRIVWVNPRKVALDYQPVVGGMAAALPFVDAFVSGHSYAALAEVAAAIRADRSDTHENTRTR</sequence>
<name>A0ABY2J554_9MICO</name>
<dbReference type="SMART" id="SM00327">
    <property type="entry name" value="VWA"/>
    <property type="match status" value="1"/>
</dbReference>
<proteinExistence type="predicted"/>
<dbReference type="InterPro" id="IPR036465">
    <property type="entry name" value="vWFA_dom_sf"/>
</dbReference>
<evidence type="ECO:0000313" key="3">
    <source>
        <dbReference type="EMBL" id="TFD00010.1"/>
    </source>
</evidence>
<dbReference type="InterPro" id="IPR008912">
    <property type="entry name" value="Uncharacterised_CoxE"/>
</dbReference>
<evidence type="ECO:0000256" key="1">
    <source>
        <dbReference type="SAM" id="MobiDB-lite"/>
    </source>
</evidence>
<organism evidence="3 4">
    <name type="scientific">Cryobacterium sinapicolor</name>
    <dbReference type="NCBI Taxonomy" id="1259236"/>
    <lineage>
        <taxon>Bacteria</taxon>
        <taxon>Bacillati</taxon>
        <taxon>Actinomycetota</taxon>
        <taxon>Actinomycetes</taxon>
        <taxon>Micrococcales</taxon>
        <taxon>Microbacteriaceae</taxon>
        <taxon>Cryobacterium</taxon>
    </lineage>
</organism>
<dbReference type="EMBL" id="SOGQ01000042">
    <property type="protein sequence ID" value="TFD00010.1"/>
    <property type="molecule type" value="Genomic_DNA"/>
</dbReference>
<evidence type="ECO:0000259" key="2">
    <source>
        <dbReference type="SMART" id="SM00327"/>
    </source>
</evidence>
<dbReference type="PANTHER" id="PTHR39338:SF6">
    <property type="entry name" value="BLL5662 PROTEIN"/>
    <property type="match status" value="1"/>
</dbReference>
<dbReference type="RefSeq" id="WP_134429781.1">
    <property type="nucleotide sequence ID" value="NZ_SOGQ01000042.1"/>
</dbReference>
<reference evidence="3 4" key="1">
    <citation type="submission" date="2019-03" db="EMBL/GenBank/DDBJ databases">
        <title>Genomics of glacier-inhabiting Cryobacterium strains.</title>
        <authorList>
            <person name="Liu Q."/>
            <person name="Xin Y.-H."/>
        </authorList>
    </citation>
    <scope>NUCLEOTIDE SEQUENCE [LARGE SCALE GENOMIC DNA]</scope>
    <source>
        <strain evidence="3 4">TMT1-23-1</strain>
    </source>
</reference>
<dbReference type="Pfam" id="PF05762">
    <property type="entry name" value="VWA_CoxE"/>
    <property type="match status" value="1"/>
</dbReference>
<dbReference type="CDD" id="cd00198">
    <property type="entry name" value="vWFA"/>
    <property type="match status" value="1"/>
</dbReference>
<feature type="domain" description="VWFA" evidence="2">
    <location>
        <begin position="239"/>
        <end position="414"/>
    </location>
</feature>
<keyword evidence="4" id="KW-1185">Reference proteome</keyword>
<protein>
    <submittedName>
        <fullName evidence="3">VWA domain-containing protein</fullName>
    </submittedName>
</protein>
<dbReference type="InterPro" id="IPR011195">
    <property type="entry name" value="UCP010256"/>
</dbReference>
<gene>
    <name evidence="3" type="ORF">E3T28_08590</name>
</gene>